<feature type="compositionally biased region" description="Basic and acidic residues" evidence="1">
    <location>
        <begin position="71"/>
        <end position="99"/>
    </location>
</feature>
<organism evidence="2">
    <name type="scientific">Culex pipiens</name>
    <name type="common">House mosquito</name>
    <dbReference type="NCBI Taxonomy" id="7175"/>
    <lineage>
        <taxon>Eukaryota</taxon>
        <taxon>Metazoa</taxon>
        <taxon>Ecdysozoa</taxon>
        <taxon>Arthropoda</taxon>
        <taxon>Hexapoda</taxon>
        <taxon>Insecta</taxon>
        <taxon>Pterygota</taxon>
        <taxon>Neoptera</taxon>
        <taxon>Endopterygota</taxon>
        <taxon>Diptera</taxon>
        <taxon>Nematocera</taxon>
        <taxon>Culicoidea</taxon>
        <taxon>Culicidae</taxon>
        <taxon>Culicinae</taxon>
        <taxon>Culicini</taxon>
        <taxon>Culex</taxon>
        <taxon>Culex</taxon>
    </lineage>
</organism>
<dbReference type="EMBL" id="HBUE01230183">
    <property type="protein sequence ID" value="CAG6544425.1"/>
    <property type="molecule type" value="Transcribed_RNA"/>
</dbReference>
<name>A0A8D8HZ35_CULPI</name>
<reference evidence="2" key="1">
    <citation type="submission" date="2021-05" db="EMBL/GenBank/DDBJ databases">
        <authorList>
            <person name="Alioto T."/>
            <person name="Alioto T."/>
            <person name="Gomez Garrido J."/>
        </authorList>
    </citation>
    <scope>NUCLEOTIDE SEQUENCE</scope>
</reference>
<feature type="compositionally biased region" description="Basic and acidic residues" evidence="1">
    <location>
        <begin position="52"/>
        <end position="61"/>
    </location>
</feature>
<evidence type="ECO:0000313" key="2">
    <source>
        <dbReference type="EMBL" id="CAG6544425.1"/>
    </source>
</evidence>
<feature type="region of interest" description="Disordered" evidence="1">
    <location>
        <begin position="52"/>
        <end position="105"/>
    </location>
</feature>
<evidence type="ECO:0000256" key="1">
    <source>
        <dbReference type="SAM" id="MobiDB-lite"/>
    </source>
</evidence>
<sequence>MQDLSRKARSPPVDDVRRQHRVRAAQVLQKAVQVCQIGKPRLGPFCDGTDRCRRDGRRVHGPDGAPVGDGTARDQVRSDRHRQLVPVPDRHGDHRRDQVRQPGPVYQSQLQSQLLRQYHHDRVGEEDCDLIEAANRRQRGDHVRLQVPALGREDSSFIEFAFLVKYSYFSVRLQI</sequence>
<dbReference type="EMBL" id="HBUE01336972">
    <property type="protein sequence ID" value="CAG6596563.1"/>
    <property type="molecule type" value="Transcribed_RNA"/>
</dbReference>
<protein>
    <submittedName>
        <fullName evidence="2">(northern house mosquito) hypothetical protein</fullName>
    </submittedName>
</protein>
<dbReference type="AlphaFoldDB" id="A0A8D8HZ35"/>
<proteinExistence type="predicted"/>
<accession>A0A8D8HZ35</accession>